<organism evidence="3 4">
    <name type="scientific">Dethiosulfatibacter aminovorans DSM 17477</name>
    <dbReference type="NCBI Taxonomy" id="1121476"/>
    <lineage>
        <taxon>Bacteria</taxon>
        <taxon>Bacillati</taxon>
        <taxon>Bacillota</taxon>
        <taxon>Tissierellia</taxon>
        <taxon>Dethiosulfatibacter</taxon>
    </lineage>
</organism>
<keyword evidence="2" id="KW-0472">Membrane</keyword>
<evidence type="ECO:0000256" key="1">
    <source>
        <dbReference type="SAM" id="MobiDB-lite"/>
    </source>
</evidence>
<dbReference type="Proteomes" id="UP000184052">
    <property type="component" value="Unassembled WGS sequence"/>
</dbReference>
<feature type="compositionally biased region" description="Acidic residues" evidence="1">
    <location>
        <begin position="74"/>
        <end position="87"/>
    </location>
</feature>
<proteinExistence type="predicted"/>
<keyword evidence="4" id="KW-1185">Reference proteome</keyword>
<evidence type="ECO:0000256" key="2">
    <source>
        <dbReference type="SAM" id="Phobius"/>
    </source>
</evidence>
<keyword evidence="2" id="KW-1133">Transmembrane helix</keyword>
<dbReference type="AlphaFoldDB" id="A0A1M6CX02"/>
<dbReference type="STRING" id="1121476.SAMN02745751_00702"/>
<feature type="transmembrane region" description="Helical" evidence="2">
    <location>
        <begin position="20"/>
        <end position="40"/>
    </location>
</feature>
<evidence type="ECO:0000313" key="3">
    <source>
        <dbReference type="EMBL" id="SHI65381.1"/>
    </source>
</evidence>
<dbReference type="EMBL" id="FQZL01000006">
    <property type="protein sequence ID" value="SHI65381.1"/>
    <property type="molecule type" value="Genomic_DNA"/>
</dbReference>
<protein>
    <submittedName>
        <fullName evidence="3">YceG-like family protein</fullName>
    </submittedName>
</protein>
<keyword evidence="2" id="KW-0812">Transmembrane</keyword>
<dbReference type="RefSeq" id="WP_073047259.1">
    <property type="nucleotide sequence ID" value="NZ_FQZL01000006.1"/>
</dbReference>
<accession>A0A1M6CX02</accession>
<evidence type="ECO:0000313" key="4">
    <source>
        <dbReference type="Proteomes" id="UP000184052"/>
    </source>
</evidence>
<name>A0A1M6CX02_9FIRM</name>
<dbReference type="Gene3D" id="3.30.1490.480">
    <property type="entry name" value="Endolytic murein transglycosylase"/>
    <property type="match status" value="1"/>
</dbReference>
<gene>
    <name evidence="3" type="ORF">SAMN02745751_00702</name>
</gene>
<reference evidence="3 4" key="1">
    <citation type="submission" date="2016-11" db="EMBL/GenBank/DDBJ databases">
        <authorList>
            <person name="Jaros S."/>
            <person name="Januszkiewicz K."/>
            <person name="Wedrychowicz H."/>
        </authorList>
    </citation>
    <scope>NUCLEOTIDE SEQUENCE [LARGE SCALE GENOMIC DNA]</scope>
    <source>
        <strain evidence="3 4">DSM 17477</strain>
    </source>
</reference>
<sequence length="166" mass="18670">MKKLINAIKDFFYESTDYAIILMIVVVIGVILIWRFNILFSFDISKNPIQDGDEIPIETNIPDETQENTPGDQDPSDTDNEIPDDSTVDNNSPEDEIRTVMVTIPSGSSAQSIAEILYNKNLISDSDEFIQRSIELGMDTKLKSGDFEITSDMGLDEIIKEIARMN</sequence>
<dbReference type="OrthoDB" id="1708369at2"/>
<feature type="region of interest" description="Disordered" evidence="1">
    <location>
        <begin position="53"/>
        <end position="95"/>
    </location>
</feature>